<keyword evidence="2" id="KW-1133">Transmembrane helix</keyword>
<sequence>MSTPRDPRAARARLGGTVSETASAGTGADEAAGAAQDRRVRTVAKVGLALLVPTAVVSIVLALMTQRATDCIVDGDHCSSIPGSVIFGSFLASAAFGVFAVGCPRERLPFPSARSWAVELQGAAQVVMAMLLLASP</sequence>
<evidence type="ECO:0000256" key="2">
    <source>
        <dbReference type="SAM" id="Phobius"/>
    </source>
</evidence>
<evidence type="ECO:0000313" key="4">
    <source>
        <dbReference type="Proteomes" id="UP001500418"/>
    </source>
</evidence>
<keyword evidence="2" id="KW-0812">Transmembrane</keyword>
<dbReference type="EMBL" id="BAAAID010000021">
    <property type="protein sequence ID" value="GAA0931782.1"/>
    <property type="molecule type" value="Genomic_DNA"/>
</dbReference>
<dbReference type="Proteomes" id="UP001500418">
    <property type="component" value="Unassembled WGS sequence"/>
</dbReference>
<protein>
    <recommendedName>
        <fullName evidence="5">Integral membrane protein</fullName>
    </recommendedName>
</protein>
<evidence type="ECO:0000313" key="3">
    <source>
        <dbReference type="EMBL" id="GAA0931782.1"/>
    </source>
</evidence>
<gene>
    <name evidence="3" type="ORF">GCM10009575_037220</name>
</gene>
<reference evidence="3 4" key="1">
    <citation type="journal article" date="2019" name="Int. J. Syst. Evol. Microbiol.">
        <title>The Global Catalogue of Microorganisms (GCM) 10K type strain sequencing project: providing services to taxonomists for standard genome sequencing and annotation.</title>
        <authorList>
            <consortium name="The Broad Institute Genomics Platform"/>
            <consortium name="The Broad Institute Genome Sequencing Center for Infectious Disease"/>
            <person name="Wu L."/>
            <person name="Ma J."/>
        </authorList>
    </citation>
    <scope>NUCLEOTIDE SEQUENCE [LARGE SCALE GENOMIC DNA]</scope>
    <source>
        <strain evidence="3 4">JCM 11444</strain>
    </source>
</reference>
<feature type="transmembrane region" description="Helical" evidence="2">
    <location>
        <begin position="46"/>
        <end position="65"/>
    </location>
</feature>
<organism evidence="3 4">
    <name type="scientific">Streptomyces rhizosphaericus</name>
    <dbReference type="NCBI Taxonomy" id="114699"/>
    <lineage>
        <taxon>Bacteria</taxon>
        <taxon>Bacillati</taxon>
        <taxon>Actinomycetota</taxon>
        <taxon>Actinomycetes</taxon>
        <taxon>Kitasatosporales</taxon>
        <taxon>Streptomycetaceae</taxon>
        <taxon>Streptomyces</taxon>
        <taxon>Streptomyces violaceusniger group</taxon>
    </lineage>
</organism>
<keyword evidence="4" id="KW-1185">Reference proteome</keyword>
<evidence type="ECO:0000256" key="1">
    <source>
        <dbReference type="SAM" id="MobiDB-lite"/>
    </source>
</evidence>
<proteinExistence type="predicted"/>
<feature type="region of interest" description="Disordered" evidence="1">
    <location>
        <begin position="1"/>
        <end position="31"/>
    </location>
</feature>
<accession>A0ABN1PRM7</accession>
<comment type="caution">
    <text evidence="3">The sequence shown here is derived from an EMBL/GenBank/DDBJ whole genome shotgun (WGS) entry which is preliminary data.</text>
</comment>
<feature type="transmembrane region" description="Helical" evidence="2">
    <location>
        <begin position="85"/>
        <end position="104"/>
    </location>
</feature>
<feature type="compositionally biased region" description="Low complexity" evidence="1">
    <location>
        <begin position="20"/>
        <end position="31"/>
    </location>
</feature>
<keyword evidence="2" id="KW-0472">Membrane</keyword>
<name>A0ABN1PRM7_9ACTN</name>
<evidence type="ECO:0008006" key="5">
    <source>
        <dbReference type="Google" id="ProtNLM"/>
    </source>
</evidence>